<evidence type="ECO:0000313" key="2">
    <source>
        <dbReference type="Proteomes" id="UP001180020"/>
    </source>
</evidence>
<dbReference type="EMBL" id="JAUJYO010000011">
    <property type="protein sequence ID" value="KAK1305394.1"/>
    <property type="molecule type" value="Genomic_DNA"/>
</dbReference>
<reference evidence="1" key="1">
    <citation type="journal article" date="2023" name="Nat. Commun.">
        <title>Diploid and tetraploid genomes of Acorus and the evolution of monocots.</title>
        <authorList>
            <person name="Ma L."/>
            <person name="Liu K.W."/>
            <person name="Li Z."/>
            <person name="Hsiao Y.Y."/>
            <person name="Qi Y."/>
            <person name="Fu T."/>
            <person name="Tang G.D."/>
            <person name="Zhang D."/>
            <person name="Sun W.H."/>
            <person name="Liu D.K."/>
            <person name="Li Y."/>
            <person name="Chen G.Z."/>
            <person name="Liu X.D."/>
            <person name="Liao X.Y."/>
            <person name="Jiang Y.T."/>
            <person name="Yu X."/>
            <person name="Hao Y."/>
            <person name="Huang J."/>
            <person name="Zhao X.W."/>
            <person name="Ke S."/>
            <person name="Chen Y.Y."/>
            <person name="Wu W.L."/>
            <person name="Hsu J.L."/>
            <person name="Lin Y.F."/>
            <person name="Huang M.D."/>
            <person name="Li C.Y."/>
            <person name="Huang L."/>
            <person name="Wang Z.W."/>
            <person name="Zhao X."/>
            <person name="Zhong W.Y."/>
            <person name="Peng D.H."/>
            <person name="Ahmad S."/>
            <person name="Lan S."/>
            <person name="Zhang J.S."/>
            <person name="Tsai W.C."/>
            <person name="Van de Peer Y."/>
            <person name="Liu Z.J."/>
        </authorList>
    </citation>
    <scope>NUCLEOTIDE SEQUENCE</scope>
    <source>
        <strain evidence="1">CP</strain>
    </source>
</reference>
<accession>A0AAV9DX63</accession>
<reference evidence="1" key="2">
    <citation type="submission" date="2023-06" db="EMBL/GenBank/DDBJ databases">
        <authorList>
            <person name="Ma L."/>
            <person name="Liu K.-W."/>
            <person name="Li Z."/>
            <person name="Hsiao Y.-Y."/>
            <person name="Qi Y."/>
            <person name="Fu T."/>
            <person name="Tang G."/>
            <person name="Zhang D."/>
            <person name="Sun W.-H."/>
            <person name="Liu D.-K."/>
            <person name="Li Y."/>
            <person name="Chen G.-Z."/>
            <person name="Liu X.-D."/>
            <person name="Liao X.-Y."/>
            <person name="Jiang Y.-T."/>
            <person name="Yu X."/>
            <person name="Hao Y."/>
            <person name="Huang J."/>
            <person name="Zhao X.-W."/>
            <person name="Ke S."/>
            <person name="Chen Y.-Y."/>
            <person name="Wu W.-L."/>
            <person name="Hsu J.-L."/>
            <person name="Lin Y.-F."/>
            <person name="Huang M.-D."/>
            <person name="Li C.-Y."/>
            <person name="Huang L."/>
            <person name="Wang Z.-W."/>
            <person name="Zhao X."/>
            <person name="Zhong W.-Y."/>
            <person name="Peng D.-H."/>
            <person name="Ahmad S."/>
            <person name="Lan S."/>
            <person name="Zhang J.-S."/>
            <person name="Tsai W.-C."/>
            <person name="Van De Peer Y."/>
            <person name="Liu Z.-J."/>
        </authorList>
    </citation>
    <scope>NUCLEOTIDE SEQUENCE</scope>
    <source>
        <strain evidence="1">CP</strain>
        <tissue evidence="1">Leaves</tissue>
    </source>
</reference>
<evidence type="ECO:0000313" key="1">
    <source>
        <dbReference type="EMBL" id="KAK1305394.1"/>
    </source>
</evidence>
<proteinExistence type="predicted"/>
<sequence length="99" mass="11913">MSYLRRPCSYTILEKEDPEELKHRKAQFLIYKTLNRFDHQRRRSFLRLRICGLKVKRLKIRLRRTVRLVVFGAKVGVVRRFVEVLKLCRGSICDGGEHR</sequence>
<dbReference type="AlphaFoldDB" id="A0AAV9DX63"/>
<dbReference type="PANTHER" id="PTHR35687">
    <property type="entry name" value="OS07G0516700 PROTEIN"/>
    <property type="match status" value="1"/>
</dbReference>
<gene>
    <name evidence="1" type="ORF">QJS10_CPB11g01323</name>
</gene>
<protein>
    <submittedName>
        <fullName evidence="1">Uncharacterized protein</fullName>
    </submittedName>
</protein>
<name>A0AAV9DX63_ACOCL</name>
<keyword evidence="2" id="KW-1185">Reference proteome</keyword>
<comment type="caution">
    <text evidence="1">The sequence shown here is derived from an EMBL/GenBank/DDBJ whole genome shotgun (WGS) entry which is preliminary data.</text>
</comment>
<dbReference type="Proteomes" id="UP001180020">
    <property type="component" value="Unassembled WGS sequence"/>
</dbReference>
<dbReference type="PANTHER" id="PTHR35687:SF1">
    <property type="entry name" value="OS07G0516700 PROTEIN"/>
    <property type="match status" value="1"/>
</dbReference>
<organism evidence="1 2">
    <name type="scientific">Acorus calamus</name>
    <name type="common">Sweet flag</name>
    <dbReference type="NCBI Taxonomy" id="4465"/>
    <lineage>
        <taxon>Eukaryota</taxon>
        <taxon>Viridiplantae</taxon>
        <taxon>Streptophyta</taxon>
        <taxon>Embryophyta</taxon>
        <taxon>Tracheophyta</taxon>
        <taxon>Spermatophyta</taxon>
        <taxon>Magnoliopsida</taxon>
        <taxon>Liliopsida</taxon>
        <taxon>Acoraceae</taxon>
        <taxon>Acorus</taxon>
    </lineage>
</organism>